<sequence length="331" mass="37082">MIISRTPVRISFFGGGTDYREYFERKGGAVLGVTIDKYNYVSVNMLSEFFEYKIRVSYSKAELVNNVADIAHPSVRETLKFKNINGYLDIHIFADLPVRTGLGSSSSFTVGFLNALYALEGKAVSKQQLAEEAIYIEQQLIKENVGCQDQVHAAYGGLNIIEFDKSGISAKPVIISKEKYDFLNESLMVFYTGLTRHASEILKEQIENTKTCSKDNYLNRMHQMVFEAAEIISNEEPGNMIKGLGELLHESWNLKKCLSTRITNTFIDEVYIKALEAGAYGGKLAGAGSGGFLFVLAPKEKKTEIRNKLKGLLEVNFRFDTEGSKIIYLTH</sequence>
<dbReference type="SUPFAM" id="SSF54211">
    <property type="entry name" value="Ribosomal protein S5 domain 2-like"/>
    <property type="match status" value="1"/>
</dbReference>
<protein>
    <submittedName>
        <fullName evidence="8">Kinase</fullName>
    </submittedName>
</protein>
<dbReference type="InterPro" id="IPR020568">
    <property type="entry name" value="Ribosomal_Su5_D2-typ_SF"/>
</dbReference>
<dbReference type="Pfam" id="PF00288">
    <property type="entry name" value="GHMP_kinases_N"/>
    <property type="match status" value="1"/>
</dbReference>
<dbReference type="InterPro" id="IPR006204">
    <property type="entry name" value="GHMP_kinase_N_dom"/>
</dbReference>
<dbReference type="GO" id="GO:0005524">
    <property type="term" value="F:ATP binding"/>
    <property type="evidence" value="ECO:0007669"/>
    <property type="project" value="UniProtKB-KW"/>
</dbReference>
<evidence type="ECO:0000256" key="5">
    <source>
        <dbReference type="ARBA" id="ARBA00038121"/>
    </source>
</evidence>
<evidence type="ECO:0000259" key="6">
    <source>
        <dbReference type="Pfam" id="PF00288"/>
    </source>
</evidence>
<dbReference type="InterPro" id="IPR036554">
    <property type="entry name" value="GHMP_kinase_C_sf"/>
</dbReference>
<keyword evidence="1" id="KW-0808">Transferase</keyword>
<comment type="caution">
    <text evidence="8">The sequence shown here is derived from an EMBL/GenBank/DDBJ whole genome shotgun (WGS) entry which is preliminary data.</text>
</comment>
<evidence type="ECO:0000256" key="2">
    <source>
        <dbReference type="ARBA" id="ARBA00022741"/>
    </source>
</evidence>
<reference evidence="8 9" key="1">
    <citation type="journal article" date="2017" name="ISME J.">
        <title>Energy and carbon metabolisms in a deep terrestrial subsurface fluid microbial community.</title>
        <authorList>
            <person name="Momper L."/>
            <person name="Jungbluth S.P."/>
            <person name="Lee M.D."/>
            <person name="Amend J.P."/>
        </authorList>
    </citation>
    <scope>NUCLEOTIDE SEQUENCE [LARGE SCALE GENOMIC DNA]</scope>
    <source>
        <strain evidence="8">SURF_29</strain>
    </source>
</reference>
<evidence type="ECO:0000313" key="9">
    <source>
        <dbReference type="Proteomes" id="UP000285655"/>
    </source>
</evidence>
<dbReference type="PRINTS" id="PR00960">
    <property type="entry name" value="LMBPPROTEIN"/>
</dbReference>
<dbReference type="AlphaFoldDB" id="A0A419DC14"/>
<keyword evidence="2" id="KW-0547">Nucleotide-binding</keyword>
<feature type="domain" description="GHMP kinase C-terminal" evidence="7">
    <location>
        <begin position="242"/>
        <end position="310"/>
    </location>
</feature>
<proteinExistence type="inferred from homology"/>
<name>A0A419DC14_9BACT</name>
<dbReference type="GO" id="GO:0042352">
    <property type="term" value="P:GDP-L-fucose salvage"/>
    <property type="evidence" value="ECO:0007669"/>
    <property type="project" value="TreeGrafter"/>
</dbReference>
<evidence type="ECO:0000256" key="4">
    <source>
        <dbReference type="ARBA" id="ARBA00022840"/>
    </source>
</evidence>
<gene>
    <name evidence="8" type="ORF">C4544_04860</name>
</gene>
<evidence type="ECO:0000259" key="7">
    <source>
        <dbReference type="Pfam" id="PF08544"/>
    </source>
</evidence>
<evidence type="ECO:0000256" key="3">
    <source>
        <dbReference type="ARBA" id="ARBA00022777"/>
    </source>
</evidence>
<dbReference type="InterPro" id="IPR013750">
    <property type="entry name" value="GHMP_kinase_C_dom"/>
</dbReference>
<keyword evidence="3 8" id="KW-0418">Kinase</keyword>
<dbReference type="Gene3D" id="3.30.230.120">
    <property type="match status" value="1"/>
</dbReference>
<comment type="similarity">
    <text evidence="5">Belongs to the GHMP kinase family.</text>
</comment>
<dbReference type="PANTHER" id="PTHR32463:SF0">
    <property type="entry name" value="L-FUCOSE KINASE"/>
    <property type="match status" value="1"/>
</dbReference>
<evidence type="ECO:0000313" key="8">
    <source>
        <dbReference type="EMBL" id="RJO60644.1"/>
    </source>
</evidence>
<dbReference type="InterPro" id="IPR052203">
    <property type="entry name" value="GHMP_Kinase-Related"/>
</dbReference>
<dbReference type="InterPro" id="IPR001174">
    <property type="entry name" value="HddA/FKP"/>
</dbReference>
<dbReference type="PANTHER" id="PTHR32463">
    <property type="entry name" value="L-FUCOSE KINASE"/>
    <property type="match status" value="1"/>
</dbReference>
<dbReference type="SUPFAM" id="SSF55060">
    <property type="entry name" value="GHMP Kinase, C-terminal domain"/>
    <property type="match status" value="1"/>
</dbReference>
<feature type="domain" description="GHMP kinase N-terminal" evidence="6">
    <location>
        <begin position="80"/>
        <end position="157"/>
    </location>
</feature>
<organism evidence="8 9">
    <name type="scientific">candidate division WS5 bacterium</name>
    <dbReference type="NCBI Taxonomy" id="2093353"/>
    <lineage>
        <taxon>Bacteria</taxon>
        <taxon>candidate division WS5</taxon>
    </lineage>
</organism>
<dbReference type="EMBL" id="QZJW01000043">
    <property type="protein sequence ID" value="RJO60644.1"/>
    <property type="molecule type" value="Genomic_DNA"/>
</dbReference>
<accession>A0A419DC14</accession>
<dbReference type="PIRSF" id="PIRSF036406">
    <property type="entry name" value="Hept_kin"/>
    <property type="match status" value="1"/>
</dbReference>
<dbReference type="Pfam" id="PF08544">
    <property type="entry name" value="GHMP_kinases_C"/>
    <property type="match status" value="1"/>
</dbReference>
<dbReference type="Proteomes" id="UP000285655">
    <property type="component" value="Unassembled WGS sequence"/>
</dbReference>
<evidence type="ECO:0000256" key="1">
    <source>
        <dbReference type="ARBA" id="ARBA00022679"/>
    </source>
</evidence>
<dbReference type="InterPro" id="IPR014606">
    <property type="entry name" value="Heptose_7-P_kinase"/>
</dbReference>
<keyword evidence="4" id="KW-0067">ATP-binding</keyword>
<dbReference type="GO" id="GO:0050201">
    <property type="term" value="F:fucokinase activity"/>
    <property type="evidence" value="ECO:0007669"/>
    <property type="project" value="TreeGrafter"/>
</dbReference>